<evidence type="ECO:0000313" key="2">
    <source>
        <dbReference type="EMBL" id="CEM19882.1"/>
    </source>
</evidence>
<accession>A0A0G4FWZ9</accession>
<dbReference type="AlphaFoldDB" id="A0A0G4FWZ9"/>
<feature type="region of interest" description="Disordered" evidence="1">
    <location>
        <begin position="49"/>
        <end position="132"/>
    </location>
</feature>
<reference evidence="2" key="1">
    <citation type="submission" date="2014-11" db="EMBL/GenBank/DDBJ databases">
        <authorList>
            <person name="Otto D Thomas"/>
            <person name="Naeem Raeece"/>
        </authorList>
    </citation>
    <scope>NUCLEOTIDE SEQUENCE</scope>
</reference>
<protein>
    <submittedName>
        <fullName evidence="2">Uncharacterized protein</fullName>
    </submittedName>
</protein>
<proteinExistence type="predicted"/>
<evidence type="ECO:0000256" key="1">
    <source>
        <dbReference type="SAM" id="MobiDB-lite"/>
    </source>
</evidence>
<dbReference type="EMBL" id="CDMZ01000706">
    <property type="protein sequence ID" value="CEM19882.1"/>
    <property type="molecule type" value="Genomic_DNA"/>
</dbReference>
<name>A0A0G4FWZ9_9ALVE</name>
<feature type="compositionally biased region" description="Basic and acidic residues" evidence="1">
    <location>
        <begin position="69"/>
        <end position="83"/>
    </location>
</feature>
<sequence length="132" mass="14132">MLPIAFATDNAPLFDGIDPVDPTRALWGTAGCGLFWHLLQLPEKTDQVIPANLPPLGDDPEGGNLDGNSRTRESLPIDVEFKLTEAPLLDENDNPEGEGGHVPAGLDATSIDLSKEQFDVGDDVMSVEPQDL</sequence>
<organism evidence="2">
    <name type="scientific">Chromera velia CCMP2878</name>
    <dbReference type="NCBI Taxonomy" id="1169474"/>
    <lineage>
        <taxon>Eukaryota</taxon>
        <taxon>Sar</taxon>
        <taxon>Alveolata</taxon>
        <taxon>Colpodellida</taxon>
        <taxon>Chromeraceae</taxon>
        <taxon>Chromera</taxon>
    </lineage>
</organism>
<dbReference type="VEuPathDB" id="CryptoDB:Cvel_3860"/>
<gene>
    <name evidence="2" type="ORF">Cvel_3860</name>
</gene>